<dbReference type="InterPro" id="IPR034457">
    <property type="entry name" value="Organic_radical-activating"/>
</dbReference>
<proteinExistence type="inferred from homology"/>
<dbReference type="PANTHER" id="PTHR30352:SF2">
    <property type="entry name" value="ANAEROBIC RIBONUCLEOSIDE-TRIPHOSPHATE REDUCTASE-ACTIVATING PROTEIN"/>
    <property type="match status" value="1"/>
</dbReference>
<evidence type="ECO:0000256" key="1">
    <source>
        <dbReference type="ARBA" id="ARBA00001966"/>
    </source>
</evidence>
<name>A0A5M8NZ22_9BACT</name>
<dbReference type="InterPro" id="IPR013785">
    <property type="entry name" value="Aldolase_TIM"/>
</dbReference>
<comment type="caution">
    <text evidence="8">The sequence shown here is derived from an EMBL/GenBank/DDBJ whole genome shotgun (WGS) entry which is preliminary data.</text>
</comment>
<evidence type="ECO:0000256" key="6">
    <source>
        <dbReference type="ARBA" id="ARBA00023014"/>
    </source>
</evidence>
<evidence type="ECO:0000256" key="4">
    <source>
        <dbReference type="ARBA" id="ARBA00022723"/>
    </source>
</evidence>
<keyword evidence="6" id="KW-0411">Iron-sulfur</keyword>
<protein>
    <recommendedName>
        <fullName evidence="7">Anaerobic ribonucleoside-triphosphate reductase-activating protein</fullName>
        <ecNumber evidence="7">1.97.1.-</ecNumber>
    </recommendedName>
</protein>
<dbReference type="EMBL" id="SNRX01000020">
    <property type="protein sequence ID" value="KAA6301386.1"/>
    <property type="molecule type" value="Genomic_DNA"/>
</dbReference>
<dbReference type="SFLD" id="SFLDS00029">
    <property type="entry name" value="Radical_SAM"/>
    <property type="match status" value="1"/>
</dbReference>
<dbReference type="AlphaFoldDB" id="A0A5M8NZ22"/>
<dbReference type="GO" id="GO:0043365">
    <property type="term" value="F:[formate-C-acetyltransferase]-activating enzyme activity"/>
    <property type="evidence" value="ECO:0007669"/>
    <property type="project" value="InterPro"/>
</dbReference>
<gene>
    <name evidence="8" type="ORF">EZS26_002475</name>
</gene>
<evidence type="ECO:0000256" key="2">
    <source>
        <dbReference type="ARBA" id="ARBA00022485"/>
    </source>
</evidence>
<dbReference type="SFLD" id="SFLDG01063">
    <property type="entry name" value="activating_enzymes__group_1"/>
    <property type="match status" value="1"/>
</dbReference>
<comment type="similarity">
    <text evidence="7">Belongs to the organic radical-activating enzymes family.</text>
</comment>
<sequence length="176" mass="19579">MNNLLSLLDIVEDTTVDGPGFRTSIYAAGCPRRCQDCHNPQSWAMENGALWTIDAVMEKIKQAEFSNVTFSGGDPLMQVEAFTGLAKQIRKETNKTIWCYTGYLYEQITASAKLSLILPYIDVLVDGRYDKNQRDESLPFIGSKNQRVIDVSASRRSREGSRLAKCEAGASLLATM</sequence>
<evidence type="ECO:0000256" key="7">
    <source>
        <dbReference type="PIRNR" id="PIRNR000368"/>
    </source>
</evidence>
<keyword evidence="4" id="KW-0479">Metal-binding</keyword>
<reference evidence="8 9" key="1">
    <citation type="submission" date="2019-03" db="EMBL/GenBank/DDBJ databases">
        <title>Single cell metagenomics reveals metabolic interactions within the superorganism composed of flagellate Streblomastix strix and complex community of Bacteroidetes bacteria on its surface.</title>
        <authorList>
            <person name="Treitli S.C."/>
            <person name="Kolisko M."/>
            <person name="Husnik F."/>
            <person name="Keeling P."/>
            <person name="Hampl V."/>
        </authorList>
    </citation>
    <scope>NUCLEOTIDE SEQUENCE [LARGE SCALE GENOMIC DNA]</scope>
    <source>
        <strain evidence="8">St1</strain>
    </source>
</reference>
<comment type="function">
    <text evidence="7">Activation of anaerobic ribonucleoside-triphosphate reductase under anaerobic conditions by generation of an organic free radical, using S-adenosylmethionine and reduced flavodoxin as cosubstrates to produce 5'-deoxy-adenosine.</text>
</comment>
<accession>A0A5M8NZ22</accession>
<dbReference type="Gene3D" id="3.20.20.70">
    <property type="entry name" value="Aldolase class I"/>
    <property type="match status" value="1"/>
</dbReference>
<dbReference type="SFLD" id="SFLDF00299">
    <property type="entry name" value="anaerobic_ribonucleoside-triph"/>
    <property type="match status" value="1"/>
</dbReference>
<evidence type="ECO:0000313" key="9">
    <source>
        <dbReference type="Proteomes" id="UP000324575"/>
    </source>
</evidence>
<comment type="cofactor">
    <cofactor evidence="1">
        <name>[4Fe-4S] cluster</name>
        <dbReference type="ChEBI" id="CHEBI:49883"/>
    </cofactor>
</comment>
<dbReference type="GO" id="GO:0004748">
    <property type="term" value="F:ribonucleoside-diphosphate reductase activity, thioredoxin disulfide as acceptor"/>
    <property type="evidence" value="ECO:0007669"/>
    <property type="project" value="TreeGrafter"/>
</dbReference>
<dbReference type="InterPro" id="IPR058240">
    <property type="entry name" value="rSAM_sf"/>
</dbReference>
<evidence type="ECO:0000256" key="5">
    <source>
        <dbReference type="ARBA" id="ARBA00023004"/>
    </source>
</evidence>
<dbReference type="SFLD" id="SFLDG01066">
    <property type="entry name" value="organic_radical-activating_enz"/>
    <property type="match status" value="1"/>
</dbReference>
<keyword evidence="3" id="KW-0949">S-adenosyl-L-methionine</keyword>
<evidence type="ECO:0000313" key="8">
    <source>
        <dbReference type="EMBL" id="KAA6301386.1"/>
    </source>
</evidence>
<dbReference type="InterPro" id="IPR012837">
    <property type="entry name" value="NrdG"/>
</dbReference>
<keyword evidence="2" id="KW-0004">4Fe-4S</keyword>
<dbReference type="GO" id="GO:0046872">
    <property type="term" value="F:metal ion binding"/>
    <property type="evidence" value="ECO:0007669"/>
    <property type="project" value="UniProtKB-KW"/>
</dbReference>
<evidence type="ECO:0000256" key="3">
    <source>
        <dbReference type="ARBA" id="ARBA00022691"/>
    </source>
</evidence>
<dbReference type="NCBIfam" id="TIGR02491">
    <property type="entry name" value="NrdG"/>
    <property type="match status" value="1"/>
</dbReference>
<dbReference type="EC" id="1.97.1.-" evidence="7"/>
<dbReference type="SUPFAM" id="SSF102114">
    <property type="entry name" value="Radical SAM enzymes"/>
    <property type="match status" value="1"/>
</dbReference>
<dbReference type="Pfam" id="PF13353">
    <property type="entry name" value="Fer4_12"/>
    <property type="match status" value="1"/>
</dbReference>
<dbReference type="GO" id="GO:0051539">
    <property type="term" value="F:4 iron, 4 sulfur cluster binding"/>
    <property type="evidence" value="ECO:0007669"/>
    <property type="project" value="UniProtKB-KW"/>
</dbReference>
<dbReference type="InterPro" id="IPR007197">
    <property type="entry name" value="rSAM"/>
</dbReference>
<dbReference type="PANTHER" id="PTHR30352">
    <property type="entry name" value="PYRUVATE FORMATE-LYASE-ACTIVATING ENZYME"/>
    <property type="match status" value="1"/>
</dbReference>
<keyword evidence="7 8" id="KW-0560">Oxidoreductase</keyword>
<keyword evidence="5" id="KW-0408">Iron</keyword>
<dbReference type="Proteomes" id="UP000324575">
    <property type="component" value="Unassembled WGS sequence"/>
</dbReference>
<dbReference type="PIRSF" id="PIRSF000368">
    <property type="entry name" value="NrdG"/>
    <property type="match status" value="1"/>
</dbReference>
<organism evidence="8 9">
    <name type="scientific">Candidatus Ordinivivax streblomastigis</name>
    <dbReference type="NCBI Taxonomy" id="2540710"/>
    <lineage>
        <taxon>Bacteria</taxon>
        <taxon>Pseudomonadati</taxon>
        <taxon>Bacteroidota</taxon>
        <taxon>Bacteroidia</taxon>
        <taxon>Bacteroidales</taxon>
        <taxon>Candidatus Ordinivivax</taxon>
    </lineage>
</organism>